<proteinExistence type="predicted"/>
<accession>A0ACB7RQW1</accession>
<evidence type="ECO:0000313" key="1">
    <source>
        <dbReference type="EMBL" id="KAH6922884.1"/>
    </source>
</evidence>
<dbReference type="EMBL" id="CM023489">
    <property type="protein sequence ID" value="KAH6922884.1"/>
    <property type="molecule type" value="Genomic_DNA"/>
</dbReference>
<reference evidence="1" key="1">
    <citation type="submission" date="2020-05" db="EMBL/GenBank/DDBJ databases">
        <title>Large-scale comparative analyses of tick genomes elucidate their genetic diversity and vector capacities.</title>
        <authorList>
            <person name="Jia N."/>
            <person name="Wang J."/>
            <person name="Shi W."/>
            <person name="Du L."/>
            <person name="Sun Y."/>
            <person name="Zhan W."/>
            <person name="Jiang J."/>
            <person name="Wang Q."/>
            <person name="Zhang B."/>
            <person name="Ji P."/>
            <person name="Sakyi L.B."/>
            <person name="Cui X."/>
            <person name="Yuan T."/>
            <person name="Jiang B."/>
            <person name="Yang W."/>
            <person name="Lam T.T.-Y."/>
            <person name="Chang Q."/>
            <person name="Ding S."/>
            <person name="Wang X."/>
            <person name="Zhu J."/>
            <person name="Ruan X."/>
            <person name="Zhao L."/>
            <person name="Wei J."/>
            <person name="Que T."/>
            <person name="Du C."/>
            <person name="Cheng J."/>
            <person name="Dai P."/>
            <person name="Han X."/>
            <person name="Huang E."/>
            <person name="Gao Y."/>
            <person name="Liu J."/>
            <person name="Shao H."/>
            <person name="Ye R."/>
            <person name="Li L."/>
            <person name="Wei W."/>
            <person name="Wang X."/>
            <person name="Wang C."/>
            <person name="Yang T."/>
            <person name="Huo Q."/>
            <person name="Li W."/>
            <person name="Guo W."/>
            <person name="Chen H."/>
            <person name="Zhou L."/>
            <person name="Ni X."/>
            <person name="Tian J."/>
            <person name="Zhou Y."/>
            <person name="Sheng Y."/>
            <person name="Liu T."/>
            <person name="Pan Y."/>
            <person name="Xia L."/>
            <person name="Li J."/>
            <person name="Zhao F."/>
            <person name="Cao W."/>
        </authorList>
    </citation>
    <scope>NUCLEOTIDE SEQUENCE</scope>
    <source>
        <strain evidence="1">Hyas-2018</strain>
    </source>
</reference>
<evidence type="ECO:0000313" key="2">
    <source>
        <dbReference type="Proteomes" id="UP000821845"/>
    </source>
</evidence>
<protein>
    <submittedName>
        <fullName evidence="1">Uncharacterized protein</fullName>
    </submittedName>
</protein>
<dbReference type="Proteomes" id="UP000821845">
    <property type="component" value="Chromosome 9"/>
</dbReference>
<keyword evidence="2" id="KW-1185">Reference proteome</keyword>
<gene>
    <name evidence="1" type="ORF">HPB50_020012</name>
</gene>
<sequence length="281" mass="31664">MFCSVFKKQERAKASPALAPSRCDGRTPAEPRNSTRTRNVNINPCKTPKTRSSSSRRVKHWPRSFLGCGRMHRRRLAAQPVKRTRRKACLLVRHDCAEKETMVTVQRYCTERVQSQGIMSTSYFPECPWQNGMPPFAFCQHQCGASTSAAISGSKLPAEPATKAPVPEASDTKTPAKGADGKGQAGGRPSDKGRQEEGTRRSGQKDKGWCTVRKIHFDGSFLDHRRTEDHKVKRDEKYPKCHPWSMGFNIPKQYDHHCASDVLEVRSEHFHQDTDCQPQAS</sequence>
<organism evidence="1 2">
    <name type="scientific">Hyalomma asiaticum</name>
    <name type="common">Tick</name>
    <dbReference type="NCBI Taxonomy" id="266040"/>
    <lineage>
        <taxon>Eukaryota</taxon>
        <taxon>Metazoa</taxon>
        <taxon>Ecdysozoa</taxon>
        <taxon>Arthropoda</taxon>
        <taxon>Chelicerata</taxon>
        <taxon>Arachnida</taxon>
        <taxon>Acari</taxon>
        <taxon>Parasitiformes</taxon>
        <taxon>Ixodida</taxon>
        <taxon>Ixodoidea</taxon>
        <taxon>Ixodidae</taxon>
        <taxon>Hyalomminae</taxon>
        <taxon>Hyalomma</taxon>
    </lineage>
</organism>
<comment type="caution">
    <text evidence="1">The sequence shown here is derived from an EMBL/GenBank/DDBJ whole genome shotgun (WGS) entry which is preliminary data.</text>
</comment>
<name>A0ACB7RQW1_HYAAI</name>